<dbReference type="NCBIfam" id="TIGR00231">
    <property type="entry name" value="small_GTP"/>
    <property type="match status" value="1"/>
</dbReference>
<dbReference type="AlphaFoldDB" id="A0A517W387"/>
<dbReference type="InterPro" id="IPR000795">
    <property type="entry name" value="T_Tr_GTP-bd_dom"/>
</dbReference>
<dbReference type="Gene3D" id="2.40.30.10">
    <property type="entry name" value="Translation factors"/>
    <property type="match status" value="2"/>
</dbReference>
<comment type="subunit">
    <text evidence="10">(Microbial infection) Upon infection by bacteriophage Qbeta, part of the viral RNA-dependent RNA polymerase complex, the other subunits are the viral replicase catalytic subunit (AC P14647), host ribosomal protein S1 and EF-Ts.</text>
</comment>
<dbReference type="NCBIfam" id="NF009373">
    <property type="entry name" value="PRK12736.1"/>
    <property type="match status" value="1"/>
</dbReference>
<dbReference type="InterPro" id="IPR041709">
    <property type="entry name" value="EF-Tu_GTP-bd"/>
</dbReference>
<evidence type="ECO:0000256" key="9">
    <source>
        <dbReference type="ARBA" id="ARBA00063778"/>
    </source>
</evidence>
<protein>
    <recommendedName>
        <fullName evidence="7 11">Elongation factor Tu</fullName>
    </recommendedName>
</protein>
<dbReference type="PRINTS" id="PR00315">
    <property type="entry name" value="ELONGATNFCT"/>
</dbReference>
<dbReference type="EMBL" id="CP037920">
    <property type="protein sequence ID" value="QDT99725.1"/>
    <property type="molecule type" value="Genomic_DNA"/>
</dbReference>
<dbReference type="RefSeq" id="WP_144989493.1">
    <property type="nucleotide sequence ID" value="NZ_CP037920.1"/>
</dbReference>
<dbReference type="NCBIfam" id="NF000766">
    <property type="entry name" value="PRK00049.1"/>
    <property type="match status" value="1"/>
</dbReference>
<evidence type="ECO:0000256" key="1">
    <source>
        <dbReference type="ARBA" id="ARBA00007249"/>
    </source>
</evidence>
<dbReference type="PROSITE" id="PS51722">
    <property type="entry name" value="G_TR_2"/>
    <property type="match status" value="1"/>
</dbReference>
<keyword evidence="4" id="KW-0378">Hydrolase</keyword>
<dbReference type="InterPro" id="IPR004161">
    <property type="entry name" value="EFTu-like_2"/>
</dbReference>
<dbReference type="Proteomes" id="UP000318704">
    <property type="component" value="Chromosome"/>
</dbReference>
<evidence type="ECO:0000313" key="13">
    <source>
        <dbReference type="EMBL" id="QDT99725.1"/>
    </source>
</evidence>
<dbReference type="InterPro" id="IPR009001">
    <property type="entry name" value="Transl_elong_EF1A/Init_IF2_C"/>
</dbReference>
<keyword evidence="5" id="KW-0648">Protein biosynthesis</keyword>
<dbReference type="InterPro" id="IPR005225">
    <property type="entry name" value="Small_GTP-bd"/>
</dbReference>
<dbReference type="KEGG" id="gaw:V144x_52380"/>
<evidence type="ECO:0000259" key="12">
    <source>
        <dbReference type="PROSITE" id="PS51722"/>
    </source>
</evidence>
<dbReference type="GO" id="GO:0005829">
    <property type="term" value="C:cytosol"/>
    <property type="evidence" value="ECO:0007669"/>
    <property type="project" value="TreeGrafter"/>
</dbReference>
<dbReference type="SUPFAM" id="SSF50465">
    <property type="entry name" value="EF-Tu/eEF-1alpha/eIF2-gamma C-terminal domain"/>
    <property type="match status" value="1"/>
</dbReference>
<dbReference type="NCBIfam" id="NF009372">
    <property type="entry name" value="PRK12735.1"/>
    <property type="match status" value="1"/>
</dbReference>
<evidence type="ECO:0000256" key="5">
    <source>
        <dbReference type="ARBA" id="ARBA00022917"/>
    </source>
</evidence>
<dbReference type="Gene3D" id="3.40.50.300">
    <property type="entry name" value="P-loop containing nucleotide triphosphate hydrolases"/>
    <property type="match status" value="1"/>
</dbReference>
<evidence type="ECO:0000256" key="3">
    <source>
        <dbReference type="ARBA" id="ARBA00022768"/>
    </source>
</evidence>
<dbReference type="FunFam" id="3.40.50.300:FF:000003">
    <property type="entry name" value="Elongation factor Tu"/>
    <property type="match status" value="1"/>
</dbReference>
<keyword evidence="2" id="KW-0547">Nucleotide-binding</keyword>
<comment type="subunit">
    <text evidence="9">Monomer. Heterotetramer composed of two EF-Ts.EF-Tu dimer complexes.</text>
</comment>
<keyword evidence="3 13" id="KW-0251">Elongation factor</keyword>
<evidence type="ECO:0000256" key="2">
    <source>
        <dbReference type="ARBA" id="ARBA00022741"/>
    </source>
</evidence>
<evidence type="ECO:0000256" key="4">
    <source>
        <dbReference type="ARBA" id="ARBA00022801"/>
    </source>
</evidence>
<dbReference type="Pfam" id="PF00009">
    <property type="entry name" value="GTP_EFTU"/>
    <property type="match status" value="1"/>
</dbReference>
<dbReference type="SUPFAM" id="SSF52540">
    <property type="entry name" value="P-loop containing nucleoside triphosphate hydrolases"/>
    <property type="match status" value="1"/>
</dbReference>
<organism evidence="13 14">
    <name type="scientific">Gimesia aquarii</name>
    <dbReference type="NCBI Taxonomy" id="2527964"/>
    <lineage>
        <taxon>Bacteria</taxon>
        <taxon>Pseudomonadati</taxon>
        <taxon>Planctomycetota</taxon>
        <taxon>Planctomycetia</taxon>
        <taxon>Planctomycetales</taxon>
        <taxon>Planctomycetaceae</taxon>
        <taxon>Gimesia</taxon>
    </lineage>
</organism>
<comment type="function">
    <text evidence="8">May play an important regulatory role in cell growth and in the bacterial response to nutrient deprivation.</text>
</comment>
<dbReference type="CDD" id="cd01884">
    <property type="entry name" value="EF_Tu"/>
    <property type="match status" value="1"/>
</dbReference>
<dbReference type="FunFam" id="2.40.30.10:FF:000001">
    <property type="entry name" value="Elongation factor Tu"/>
    <property type="match status" value="1"/>
</dbReference>
<comment type="similarity">
    <text evidence="1">Belongs to the TRAFAC class translation factor GTPase superfamily. Classic translation factor GTPase family. EF-Tu/EF-1A subfamily.</text>
</comment>
<sequence length="393" mass="42938">MIQKIHVNVGTIGHIDHGKTTLTAAMLRVQAEKGLAKVKSYHDIAKGGIVRDKSKTVTIIASHVRYETEVRTYAHIDCPGHADYIKNMITGAAQMDGAVLLVSAADGPMPQTREHILLARQVGVPYLVVFLNKCDLVDDPELIELVEMELRELLSRYGFPGDEIPFIRGSAKLAHDNPADKEASKCINQLLSALDTYIPDPDRMIDKPFLMPIENVFMIEGRGTVVTGRIEKGMIRTGDSVEIIGLTNQARVDIVTQVESFSEVLETGYAGNNVGCLLRKTRYDEVSRGQVLAATGSITSHQNFEAEVYVLKKEEGGRHTPFFNGYTPQFFFRTTDVTGTATVLGNVDMALPGDGVKLSISLKHPVALMDGDRFAVREGGKTVGSGVITKVIT</sequence>
<dbReference type="InterPro" id="IPR009000">
    <property type="entry name" value="Transl_B-barrel_sf"/>
</dbReference>
<dbReference type="InterPro" id="IPR050055">
    <property type="entry name" value="EF-Tu_GTPase"/>
</dbReference>
<proteinExistence type="inferred from homology"/>
<gene>
    <name evidence="13" type="primary">tufA_2</name>
    <name evidence="13" type="ORF">V144x_52380</name>
</gene>
<evidence type="ECO:0000256" key="8">
    <source>
        <dbReference type="ARBA" id="ARBA00058140"/>
    </source>
</evidence>
<dbReference type="CDD" id="cd03707">
    <property type="entry name" value="EFTU_III"/>
    <property type="match status" value="1"/>
</dbReference>
<dbReference type="GO" id="GO:0003924">
    <property type="term" value="F:GTPase activity"/>
    <property type="evidence" value="ECO:0007669"/>
    <property type="project" value="InterPro"/>
</dbReference>
<dbReference type="GO" id="GO:0003746">
    <property type="term" value="F:translation elongation factor activity"/>
    <property type="evidence" value="ECO:0007669"/>
    <property type="project" value="UniProtKB-UniRule"/>
</dbReference>
<evidence type="ECO:0000256" key="6">
    <source>
        <dbReference type="ARBA" id="ARBA00023134"/>
    </source>
</evidence>
<dbReference type="PANTHER" id="PTHR43721">
    <property type="entry name" value="ELONGATION FACTOR TU-RELATED"/>
    <property type="match status" value="1"/>
</dbReference>
<name>A0A517W387_9PLAN</name>
<dbReference type="InterPro" id="IPR004160">
    <property type="entry name" value="Transl_elong_EFTu/EF1A_C"/>
</dbReference>
<dbReference type="Pfam" id="PF03144">
    <property type="entry name" value="GTP_EFTU_D2"/>
    <property type="match status" value="1"/>
</dbReference>
<dbReference type="Pfam" id="PF03143">
    <property type="entry name" value="GTP_EFTU_D3"/>
    <property type="match status" value="1"/>
</dbReference>
<evidence type="ECO:0000313" key="14">
    <source>
        <dbReference type="Proteomes" id="UP000318704"/>
    </source>
</evidence>
<reference evidence="13 14" key="1">
    <citation type="submission" date="2019-03" db="EMBL/GenBank/DDBJ databases">
        <title>Deep-cultivation of Planctomycetes and their phenomic and genomic characterization uncovers novel biology.</title>
        <authorList>
            <person name="Wiegand S."/>
            <person name="Jogler M."/>
            <person name="Boedeker C."/>
            <person name="Pinto D."/>
            <person name="Vollmers J."/>
            <person name="Rivas-Marin E."/>
            <person name="Kohn T."/>
            <person name="Peeters S.H."/>
            <person name="Heuer A."/>
            <person name="Rast P."/>
            <person name="Oberbeckmann S."/>
            <person name="Bunk B."/>
            <person name="Jeske O."/>
            <person name="Meyerdierks A."/>
            <person name="Storesund J.E."/>
            <person name="Kallscheuer N."/>
            <person name="Luecker S."/>
            <person name="Lage O.M."/>
            <person name="Pohl T."/>
            <person name="Merkel B.J."/>
            <person name="Hornburger P."/>
            <person name="Mueller R.-W."/>
            <person name="Bruemmer F."/>
            <person name="Labrenz M."/>
            <person name="Spormann A.M."/>
            <person name="Op den Camp H."/>
            <person name="Overmann J."/>
            <person name="Amann R."/>
            <person name="Jetten M.S.M."/>
            <person name="Mascher T."/>
            <person name="Medema M.H."/>
            <person name="Devos D.P."/>
            <person name="Kaster A.-K."/>
            <person name="Ovreas L."/>
            <person name="Rohde M."/>
            <person name="Galperin M.Y."/>
            <person name="Jogler C."/>
        </authorList>
    </citation>
    <scope>NUCLEOTIDE SEQUENCE [LARGE SCALE GENOMIC DNA]</scope>
    <source>
        <strain evidence="13 14">V144</strain>
    </source>
</reference>
<dbReference type="NCBIfam" id="TIGR00485">
    <property type="entry name" value="EF-Tu"/>
    <property type="match status" value="1"/>
</dbReference>
<dbReference type="SUPFAM" id="SSF50447">
    <property type="entry name" value="Translation proteins"/>
    <property type="match status" value="1"/>
</dbReference>
<dbReference type="PANTHER" id="PTHR43721:SF22">
    <property type="entry name" value="ELONGATION FACTOR TU, MITOCHONDRIAL"/>
    <property type="match status" value="1"/>
</dbReference>
<dbReference type="GO" id="GO:0005525">
    <property type="term" value="F:GTP binding"/>
    <property type="evidence" value="ECO:0007669"/>
    <property type="project" value="UniProtKB-UniRule"/>
</dbReference>
<keyword evidence="6" id="KW-0342">GTP-binding</keyword>
<dbReference type="InterPro" id="IPR027417">
    <property type="entry name" value="P-loop_NTPase"/>
</dbReference>
<evidence type="ECO:0000256" key="7">
    <source>
        <dbReference type="ARBA" id="ARBA00029554"/>
    </source>
</evidence>
<accession>A0A517W387</accession>
<evidence type="ECO:0000256" key="11">
    <source>
        <dbReference type="NCBIfam" id="TIGR00485"/>
    </source>
</evidence>
<feature type="domain" description="Tr-type G" evidence="12">
    <location>
        <begin position="4"/>
        <end position="202"/>
    </location>
</feature>
<evidence type="ECO:0000256" key="10">
    <source>
        <dbReference type="ARBA" id="ARBA00064283"/>
    </source>
</evidence>
<dbReference type="InterPro" id="IPR004541">
    <property type="entry name" value="Transl_elong_EFTu/EF1A_bac/org"/>
</dbReference>